<dbReference type="EMBL" id="KZ857537">
    <property type="protein sequence ID" value="RDX40791.1"/>
    <property type="molecule type" value="Genomic_DNA"/>
</dbReference>
<reference evidence="2 3" key="1">
    <citation type="journal article" date="2018" name="Biotechnol. Biofuels">
        <title>Integrative visual omics of the white-rot fungus Polyporus brumalis exposes the biotechnological potential of its oxidative enzymes for delignifying raw plant biomass.</title>
        <authorList>
            <person name="Miyauchi S."/>
            <person name="Rancon A."/>
            <person name="Drula E."/>
            <person name="Hage H."/>
            <person name="Chaduli D."/>
            <person name="Favel A."/>
            <person name="Grisel S."/>
            <person name="Henrissat B."/>
            <person name="Herpoel-Gimbert I."/>
            <person name="Ruiz-Duenas F.J."/>
            <person name="Chevret D."/>
            <person name="Hainaut M."/>
            <person name="Lin J."/>
            <person name="Wang M."/>
            <person name="Pangilinan J."/>
            <person name="Lipzen A."/>
            <person name="Lesage-Meessen L."/>
            <person name="Navarro D."/>
            <person name="Riley R."/>
            <person name="Grigoriev I.V."/>
            <person name="Zhou S."/>
            <person name="Raouche S."/>
            <person name="Rosso M.N."/>
        </authorList>
    </citation>
    <scope>NUCLEOTIDE SEQUENCE [LARGE SCALE GENOMIC DNA]</scope>
    <source>
        <strain evidence="2 3">BRFM 1820</strain>
    </source>
</reference>
<dbReference type="AlphaFoldDB" id="A0A371CKH4"/>
<name>A0A371CKH4_9APHY</name>
<organism evidence="2 3">
    <name type="scientific">Lentinus brumalis</name>
    <dbReference type="NCBI Taxonomy" id="2498619"/>
    <lineage>
        <taxon>Eukaryota</taxon>
        <taxon>Fungi</taxon>
        <taxon>Dikarya</taxon>
        <taxon>Basidiomycota</taxon>
        <taxon>Agaricomycotina</taxon>
        <taxon>Agaricomycetes</taxon>
        <taxon>Polyporales</taxon>
        <taxon>Polyporaceae</taxon>
        <taxon>Lentinus</taxon>
    </lineage>
</organism>
<sequence length="129" mass="14785">MSYTPTVSTLRASGETSSYQAGMSTPRPSLAEIHQMAQEMARKTTATWALKVYLWFADGARPHVAYIDVVTRRYEPVKIDSEDSIREVLVRRNINHVQFWNWFKASWIDGTVSDPIDVCIVSRHTLLVR</sequence>
<keyword evidence="3" id="KW-1185">Reference proteome</keyword>
<proteinExistence type="predicted"/>
<evidence type="ECO:0000313" key="3">
    <source>
        <dbReference type="Proteomes" id="UP000256964"/>
    </source>
</evidence>
<evidence type="ECO:0000256" key="1">
    <source>
        <dbReference type="SAM" id="MobiDB-lite"/>
    </source>
</evidence>
<feature type="region of interest" description="Disordered" evidence="1">
    <location>
        <begin position="1"/>
        <end position="26"/>
    </location>
</feature>
<protein>
    <submittedName>
        <fullName evidence="2">Uncharacterized protein</fullName>
    </submittedName>
</protein>
<accession>A0A371CKH4</accession>
<gene>
    <name evidence="2" type="ORF">OH76DRAFT_1423503</name>
</gene>
<dbReference type="Proteomes" id="UP000256964">
    <property type="component" value="Unassembled WGS sequence"/>
</dbReference>
<evidence type="ECO:0000313" key="2">
    <source>
        <dbReference type="EMBL" id="RDX40791.1"/>
    </source>
</evidence>